<dbReference type="Pfam" id="PF23493">
    <property type="entry name" value="CysS_C"/>
    <property type="match status" value="1"/>
</dbReference>
<dbReference type="PANTHER" id="PTHR10890:SF3">
    <property type="entry name" value="CYSTEINE--TRNA LIGASE, CYTOPLASMIC"/>
    <property type="match status" value="1"/>
</dbReference>
<dbReference type="GO" id="GO:0005524">
    <property type="term" value="F:ATP binding"/>
    <property type="evidence" value="ECO:0007669"/>
    <property type="project" value="UniProtKB-UniRule"/>
</dbReference>
<keyword evidence="10 13" id="KW-0648">Protein biosynthesis</keyword>
<feature type="binding site" evidence="13">
    <location>
        <position position="222"/>
    </location>
    <ligand>
        <name>Zn(2+)</name>
        <dbReference type="ChEBI" id="CHEBI:29105"/>
    </ligand>
</feature>
<dbReference type="Gene3D" id="1.20.120.1910">
    <property type="entry name" value="Cysteine-tRNA ligase, C-terminal anti-codon recognition domain"/>
    <property type="match status" value="1"/>
</dbReference>
<evidence type="ECO:0000313" key="16">
    <source>
        <dbReference type="Proteomes" id="UP000886657"/>
    </source>
</evidence>
<dbReference type="SUPFAM" id="SSF52374">
    <property type="entry name" value="Nucleotidylyl transferase"/>
    <property type="match status" value="1"/>
</dbReference>
<evidence type="ECO:0000256" key="9">
    <source>
        <dbReference type="ARBA" id="ARBA00022840"/>
    </source>
</evidence>
<keyword evidence="4 13" id="KW-0963">Cytoplasm</keyword>
<dbReference type="InterPro" id="IPR024909">
    <property type="entry name" value="Cys-tRNA/MSH_ligase"/>
</dbReference>
<proteinExistence type="inferred from homology"/>
<reference evidence="15" key="1">
    <citation type="submission" date="2020-10" db="EMBL/GenBank/DDBJ databases">
        <title>Connecting structure to function with the recovery of over 1000 high-quality activated sludge metagenome-assembled genomes encoding full-length rRNA genes using long-read sequencing.</title>
        <authorList>
            <person name="Singleton C.M."/>
            <person name="Petriglieri F."/>
            <person name="Kristensen J.M."/>
            <person name="Kirkegaard R.H."/>
            <person name="Michaelsen T.Y."/>
            <person name="Andersen M.H."/>
            <person name="Karst S.M."/>
            <person name="Dueholm M.S."/>
            <person name="Nielsen P.H."/>
            <person name="Albertsen M."/>
        </authorList>
    </citation>
    <scope>NUCLEOTIDE SEQUENCE</scope>
    <source>
        <strain evidence="15">Skiv_18-Q3-R9-52_MAXAC.067</strain>
    </source>
</reference>
<sequence length="480" mass="53571">MRQSLSLFNTLTRRVEPVVPIAEGEISLYTCGPTVYNFAHIGNLRTFLFQDLLKRTFQAAGYRVRHCMNITDVEDKIIRDSQADLPAVASNQDRHSAMKALTDRFTAIFLEDLGTLQVLQADYLPKATDYIPEMIRLVQALEVKGLAYVRDGSVYYRIAGLPQYGCLAHLDREGMQAGASVDADEYERDSVTDFVLWKAAKPGEPSWDSPWGPGRPGWHIECSAMGMELLGPRVDIHSGGVDLIFPHHENEIAQSEGCLGHRWVNHWVHGEFLMVEGQKMAKSLGNFFTLRDLVARGVDPIALRYAIQSNHYRKVLNFSFEGLRAAENALKRIRAFRKRMEGQGQAGGGPWAEALDPLVRLDQARQAFWSAMADDLNTPEALAAIFTLISDLNAQDDHVALTHSERGSVLAFLDETDAVFAAWPHEAANLEAEVEGLIEARRAAKAGKNWAEADRLRDQLKAMGIILEDRKDGSSGWRKA</sequence>
<feature type="domain" description="Cysteinyl-tRNA synthetase class Ia DALR" evidence="14">
    <location>
        <begin position="367"/>
        <end position="421"/>
    </location>
</feature>
<keyword evidence="11 13" id="KW-0030">Aminoacyl-tRNA synthetase</keyword>
<dbReference type="SUPFAM" id="SSF47323">
    <property type="entry name" value="Anticodon-binding domain of a subclass of class I aminoacyl-tRNA synthetases"/>
    <property type="match status" value="1"/>
</dbReference>
<evidence type="ECO:0000256" key="5">
    <source>
        <dbReference type="ARBA" id="ARBA00022598"/>
    </source>
</evidence>
<dbReference type="SMART" id="SM00840">
    <property type="entry name" value="DALR_2"/>
    <property type="match status" value="1"/>
</dbReference>
<dbReference type="InterPro" id="IPR014729">
    <property type="entry name" value="Rossmann-like_a/b/a_fold"/>
</dbReference>
<feature type="binding site" evidence="13">
    <location>
        <position position="251"/>
    </location>
    <ligand>
        <name>Zn(2+)</name>
        <dbReference type="ChEBI" id="CHEBI:29105"/>
    </ligand>
</feature>
<evidence type="ECO:0000256" key="11">
    <source>
        <dbReference type="ARBA" id="ARBA00023146"/>
    </source>
</evidence>
<keyword evidence="6 13" id="KW-0479">Metal-binding</keyword>
<evidence type="ECO:0000256" key="6">
    <source>
        <dbReference type="ARBA" id="ARBA00022723"/>
    </source>
</evidence>
<dbReference type="GO" id="GO:0006423">
    <property type="term" value="P:cysteinyl-tRNA aminoacylation"/>
    <property type="evidence" value="ECO:0007669"/>
    <property type="project" value="UniProtKB-UniRule"/>
</dbReference>
<dbReference type="InterPro" id="IPR009080">
    <property type="entry name" value="tRNAsynth_Ia_anticodon-bd"/>
</dbReference>
<feature type="binding site" evidence="13">
    <location>
        <position position="31"/>
    </location>
    <ligand>
        <name>Zn(2+)</name>
        <dbReference type="ChEBI" id="CHEBI:29105"/>
    </ligand>
</feature>
<comment type="similarity">
    <text evidence="2 13">Belongs to the class-I aminoacyl-tRNA synthetase family.</text>
</comment>
<dbReference type="Gene3D" id="3.40.50.620">
    <property type="entry name" value="HUPs"/>
    <property type="match status" value="1"/>
</dbReference>
<evidence type="ECO:0000313" key="15">
    <source>
        <dbReference type="EMBL" id="MBK9795519.1"/>
    </source>
</evidence>
<dbReference type="PRINTS" id="PR00983">
    <property type="entry name" value="TRNASYNTHCYS"/>
</dbReference>
<comment type="subunit">
    <text evidence="3 13">Monomer.</text>
</comment>
<evidence type="ECO:0000256" key="8">
    <source>
        <dbReference type="ARBA" id="ARBA00022833"/>
    </source>
</evidence>
<dbReference type="PANTHER" id="PTHR10890">
    <property type="entry name" value="CYSTEINYL-TRNA SYNTHETASE"/>
    <property type="match status" value="1"/>
</dbReference>
<feature type="binding site" evidence="13">
    <location>
        <position position="282"/>
    </location>
    <ligand>
        <name>ATP</name>
        <dbReference type="ChEBI" id="CHEBI:30616"/>
    </ligand>
</feature>
<evidence type="ECO:0000256" key="3">
    <source>
        <dbReference type="ARBA" id="ARBA00011245"/>
    </source>
</evidence>
<dbReference type="CDD" id="cd00672">
    <property type="entry name" value="CysRS_core"/>
    <property type="match status" value="1"/>
</dbReference>
<feature type="binding site" evidence="13">
    <location>
        <position position="247"/>
    </location>
    <ligand>
        <name>Zn(2+)</name>
        <dbReference type="ChEBI" id="CHEBI:29105"/>
    </ligand>
</feature>
<gene>
    <name evidence="13" type="primary">cysS</name>
    <name evidence="15" type="ORF">IPP58_03325</name>
</gene>
<evidence type="ECO:0000256" key="2">
    <source>
        <dbReference type="ARBA" id="ARBA00005594"/>
    </source>
</evidence>
<dbReference type="InterPro" id="IPR032678">
    <property type="entry name" value="tRNA-synt_1_cat_dom"/>
</dbReference>
<evidence type="ECO:0000256" key="1">
    <source>
        <dbReference type="ARBA" id="ARBA00004496"/>
    </source>
</evidence>
<keyword evidence="8 13" id="KW-0862">Zinc</keyword>
<dbReference type="InterPro" id="IPR056411">
    <property type="entry name" value="CysS_C"/>
</dbReference>
<dbReference type="Pfam" id="PF09190">
    <property type="entry name" value="DALR_2"/>
    <property type="match status" value="1"/>
</dbReference>
<dbReference type="GO" id="GO:0008270">
    <property type="term" value="F:zinc ion binding"/>
    <property type="evidence" value="ECO:0007669"/>
    <property type="project" value="UniProtKB-UniRule"/>
</dbReference>
<comment type="caution">
    <text evidence="15">The sequence shown here is derived from an EMBL/GenBank/DDBJ whole genome shotgun (WGS) entry which is preliminary data.</text>
</comment>
<evidence type="ECO:0000259" key="14">
    <source>
        <dbReference type="SMART" id="SM00840"/>
    </source>
</evidence>
<dbReference type="EC" id="6.1.1.16" evidence="13"/>
<name>A0A9D7SDD1_9BACT</name>
<accession>A0A9D7SDD1</accession>
<dbReference type="InterPro" id="IPR015803">
    <property type="entry name" value="Cys-tRNA-ligase"/>
</dbReference>
<feature type="short sequence motif" description="'HIGH' region" evidence="13">
    <location>
        <begin position="33"/>
        <end position="43"/>
    </location>
</feature>
<comment type="catalytic activity">
    <reaction evidence="12 13">
        <text>tRNA(Cys) + L-cysteine + ATP = L-cysteinyl-tRNA(Cys) + AMP + diphosphate</text>
        <dbReference type="Rhea" id="RHEA:17773"/>
        <dbReference type="Rhea" id="RHEA-COMP:9661"/>
        <dbReference type="Rhea" id="RHEA-COMP:9679"/>
        <dbReference type="ChEBI" id="CHEBI:30616"/>
        <dbReference type="ChEBI" id="CHEBI:33019"/>
        <dbReference type="ChEBI" id="CHEBI:35235"/>
        <dbReference type="ChEBI" id="CHEBI:78442"/>
        <dbReference type="ChEBI" id="CHEBI:78517"/>
        <dbReference type="ChEBI" id="CHEBI:456215"/>
        <dbReference type="EC" id="6.1.1.16"/>
    </reaction>
</comment>
<keyword evidence="9 13" id="KW-0067">ATP-binding</keyword>
<dbReference type="InterPro" id="IPR015273">
    <property type="entry name" value="Cys-tRNA-synt_Ia_DALR"/>
</dbReference>
<dbReference type="NCBIfam" id="TIGR00435">
    <property type="entry name" value="cysS"/>
    <property type="match status" value="1"/>
</dbReference>
<dbReference type="FunFam" id="3.40.50.620:FF:000130">
    <property type="entry name" value="Cysteine--tRNA ligase"/>
    <property type="match status" value="1"/>
</dbReference>
<dbReference type="GO" id="GO:0004817">
    <property type="term" value="F:cysteine-tRNA ligase activity"/>
    <property type="evidence" value="ECO:0007669"/>
    <property type="project" value="UniProtKB-UniRule"/>
</dbReference>
<comment type="cofactor">
    <cofactor evidence="13">
        <name>Zn(2+)</name>
        <dbReference type="ChEBI" id="CHEBI:29105"/>
    </cofactor>
    <text evidence="13">Binds 1 zinc ion per subunit.</text>
</comment>
<protein>
    <recommendedName>
        <fullName evidence="13">Cysteine--tRNA ligase</fullName>
        <ecNumber evidence="13">6.1.1.16</ecNumber>
    </recommendedName>
    <alternativeName>
        <fullName evidence="13">Cysteinyl-tRNA synthetase</fullName>
        <shortName evidence="13">CysRS</shortName>
    </alternativeName>
</protein>
<evidence type="ECO:0000256" key="10">
    <source>
        <dbReference type="ARBA" id="ARBA00022917"/>
    </source>
</evidence>
<evidence type="ECO:0000256" key="4">
    <source>
        <dbReference type="ARBA" id="ARBA00022490"/>
    </source>
</evidence>
<dbReference type="HAMAP" id="MF_00041">
    <property type="entry name" value="Cys_tRNA_synth"/>
    <property type="match status" value="1"/>
</dbReference>
<keyword evidence="7 13" id="KW-0547">Nucleotide-binding</keyword>
<dbReference type="Pfam" id="PF01406">
    <property type="entry name" value="tRNA-synt_1e"/>
    <property type="match status" value="1"/>
</dbReference>
<dbReference type="AlphaFoldDB" id="A0A9D7SDD1"/>
<dbReference type="GO" id="GO:0005829">
    <property type="term" value="C:cytosol"/>
    <property type="evidence" value="ECO:0007669"/>
    <property type="project" value="TreeGrafter"/>
</dbReference>
<evidence type="ECO:0000256" key="7">
    <source>
        <dbReference type="ARBA" id="ARBA00022741"/>
    </source>
</evidence>
<dbReference type="EMBL" id="JADKIO010000005">
    <property type="protein sequence ID" value="MBK9795519.1"/>
    <property type="molecule type" value="Genomic_DNA"/>
</dbReference>
<dbReference type="Proteomes" id="UP000886657">
    <property type="component" value="Unassembled WGS sequence"/>
</dbReference>
<evidence type="ECO:0000256" key="12">
    <source>
        <dbReference type="ARBA" id="ARBA00047398"/>
    </source>
</evidence>
<organism evidence="15 16">
    <name type="scientific">Candidatus Geothrix skivensis</name>
    <dbReference type="NCBI Taxonomy" id="2954439"/>
    <lineage>
        <taxon>Bacteria</taxon>
        <taxon>Pseudomonadati</taxon>
        <taxon>Acidobacteriota</taxon>
        <taxon>Holophagae</taxon>
        <taxon>Holophagales</taxon>
        <taxon>Holophagaceae</taxon>
        <taxon>Geothrix</taxon>
    </lineage>
</organism>
<keyword evidence="5 13" id="KW-0436">Ligase</keyword>
<feature type="short sequence motif" description="'KMSKS' region" evidence="13">
    <location>
        <begin position="279"/>
        <end position="283"/>
    </location>
</feature>
<evidence type="ECO:0000256" key="13">
    <source>
        <dbReference type="HAMAP-Rule" id="MF_00041"/>
    </source>
</evidence>
<comment type="subcellular location">
    <subcellularLocation>
        <location evidence="1 13">Cytoplasm</location>
    </subcellularLocation>
</comment>